<dbReference type="Pfam" id="PF00293">
    <property type="entry name" value="NUDIX"/>
    <property type="match status" value="1"/>
</dbReference>
<sequence length="182" mass="20007">MTAVDVTVRSTGQPMTIHVASVKDGRPGAVCLAVLEGNRQEFYLLARHWRVAIGTWQWEFPRGMGEPGESPVQTAIRELAEETGLTADPSQVCELHRIHADPGVMRDDVRVMELTFPSPPGSDEGATGTIPMQAGSGGTDWELSNLQWVTSRRIREMIQCGQIIDGLTISSFAIREFERGTE</sequence>
<comment type="caution">
    <text evidence="6">The sequence shown here is derived from an EMBL/GenBank/DDBJ whole genome shotgun (WGS) entry which is preliminary data.</text>
</comment>
<dbReference type="InterPro" id="IPR020084">
    <property type="entry name" value="NUDIX_hydrolase_CS"/>
</dbReference>
<evidence type="ECO:0000256" key="2">
    <source>
        <dbReference type="ARBA" id="ARBA00005582"/>
    </source>
</evidence>
<dbReference type="CDD" id="cd03424">
    <property type="entry name" value="NUDIX_ADPRase_Nudt5_UGPPase_Nudt14"/>
    <property type="match status" value="1"/>
</dbReference>
<organism evidence="6 7">
    <name type="scientific">Bifidobacterium favimelis</name>
    <dbReference type="NCBI Taxonomy" id="3122979"/>
    <lineage>
        <taxon>Bacteria</taxon>
        <taxon>Bacillati</taxon>
        <taxon>Actinomycetota</taxon>
        <taxon>Actinomycetes</taxon>
        <taxon>Bifidobacteriales</taxon>
        <taxon>Bifidobacteriaceae</taxon>
        <taxon>Bifidobacterium</taxon>
    </lineage>
</organism>
<evidence type="ECO:0000256" key="1">
    <source>
        <dbReference type="ARBA" id="ARBA00001946"/>
    </source>
</evidence>
<dbReference type="PRINTS" id="PR00502">
    <property type="entry name" value="NUDIXFAMILY"/>
</dbReference>
<dbReference type="PANTHER" id="PTHR11839">
    <property type="entry name" value="UDP/ADP-SUGAR PYROPHOSPHATASE"/>
    <property type="match status" value="1"/>
</dbReference>
<dbReference type="GO" id="GO:0016787">
    <property type="term" value="F:hydrolase activity"/>
    <property type="evidence" value="ECO:0007669"/>
    <property type="project" value="UniProtKB-KW"/>
</dbReference>
<dbReference type="SUPFAM" id="SSF55811">
    <property type="entry name" value="Nudix"/>
    <property type="match status" value="1"/>
</dbReference>
<proteinExistence type="inferred from homology"/>
<dbReference type="EMBL" id="JBANBB010000002">
    <property type="protein sequence ID" value="MEK0307117.1"/>
    <property type="molecule type" value="Genomic_DNA"/>
</dbReference>
<reference evidence="6 7" key="1">
    <citation type="submission" date="2024-02" db="EMBL/GenBank/DDBJ databases">
        <title>Bifidobacterium honeyensis sp. nov., isolated from the comb honey.</title>
        <authorList>
            <person name="Liu W."/>
            <person name="Li Y."/>
        </authorList>
    </citation>
    <scope>NUCLEOTIDE SEQUENCE [LARGE SCALE GENOMIC DNA]</scope>
    <source>
        <strain evidence="6 7">IMAU50988</strain>
    </source>
</reference>
<dbReference type="Gene3D" id="3.90.79.10">
    <property type="entry name" value="Nucleoside Triphosphate Pyrophosphohydrolase"/>
    <property type="match status" value="1"/>
</dbReference>
<protein>
    <submittedName>
        <fullName evidence="6">NUDIX hydrolase</fullName>
        <ecNumber evidence="6">3.6.-.-</ecNumber>
    </submittedName>
</protein>
<evidence type="ECO:0000256" key="4">
    <source>
        <dbReference type="RuleBase" id="RU003476"/>
    </source>
</evidence>
<feature type="domain" description="Nudix hydrolase" evidence="5">
    <location>
        <begin position="24"/>
        <end position="173"/>
    </location>
</feature>
<dbReference type="Proteomes" id="UP001373159">
    <property type="component" value="Unassembled WGS sequence"/>
</dbReference>
<dbReference type="PROSITE" id="PS51462">
    <property type="entry name" value="NUDIX"/>
    <property type="match status" value="1"/>
</dbReference>
<dbReference type="PANTHER" id="PTHR11839:SF18">
    <property type="entry name" value="NUDIX HYDROLASE DOMAIN-CONTAINING PROTEIN"/>
    <property type="match status" value="1"/>
</dbReference>
<comment type="cofactor">
    <cofactor evidence="1">
        <name>Mg(2+)</name>
        <dbReference type="ChEBI" id="CHEBI:18420"/>
    </cofactor>
</comment>
<dbReference type="PROSITE" id="PS00893">
    <property type="entry name" value="NUDIX_BOX"/>
    <property type="match status" value="1"/>
</dbReference>
<name>A0ABU8ZQ29_9BIFI</name>
<dbReference type="InterPro" id="IPR015797">
    <property type="entry name" value="NUDIX_hydrolase-like_dom_sf"/>
</dbReference>
<evidence type="ECO:0000313" key="7">
    <source>
        <dbReference type="Proteomes" id="UP001373159"/>
    </source>
</evidence>
<comment type="similarity">
    <text evidence="2 4">Belongs to the Nudix hydrolase family.</text>
</comment>
<evidence type="ECO:0000259" key="5">
    <source>
        <dbReference type="PROSITE" id="PS51462"/>
    </source>
</evidence>
<dbReference type="InterPro" id="IPR000086">
    <property type="entry name" value="NUDIX_hydrolase_dom"/>
</dbReference>
<keyword evidence="7" id="KW-1185">Reference proteome</keyword>
<evidence type="ECO:0000256" key="3">
    <source>
        <dbReference type="ARBA" id="ARBA00022801"/>
    </source>
</evidence>
<dbReference type="InterPro" id="IPR020476">
    <property type="entry name" value="Nudix_hydrolase"/>
</dbReference>
<evidence type="ECO:0000313" key="6">
    <source>
        <dbReference type="EMBL" id="MEK0307117.1"/>
    </source>
</evidence>
<dbReference type="EC" id="3.6.-.-" evidence="6"/>
<keyword evidence="3 4" id="KW-0378">Hydrolase</keyword>
<gene>
    <name evidence="6" type="ORF">V8P97_06555</name>
</gene>
<accession>A0ABU8ZQ29</accession>